<feature type="domain" description="Lon N-terminal" evidence="2">
    <location>
        <begin position="28"/>
        <end position="220"/>
    </location>
</feature>
<feature type="region of interest" description="Disordered" evidence="1">
    <location>
        <begin position="1"/>
        <end position="20"/>
    </location>
</feature>
<evidence type="ECO:0000256" key="1">
    <source>
        <dbReference type="SAM" id="MobiDB-lite"/>
    </source>
</evidence>
<dbReference type="SMART" id="SM00464">
    <property type="entry name" value="LON"/>
    <property type="match status" value="1"/>
</dbReference>
<sequence>MHIDHNREPSSRPLSSEKAEPFPIPERLPVFPLPNVVFFPKTYLPLHIFEPRYRRMVADATAGGQCIAMALLKEGWETDYYGNPPIYPVACVGRLVSVQPLPDGRSNILLQGLERCDITEEHFDKPYRQASVLTKPQAAEPELDRAVRRRLVEALAEYLQTREDSTAWQGFFRDEVRDEVLINTLSTYLDCTPLEKQFLLEADGLHQRARRLNDLIQFMLHDHHGAKGWE</sequence>
<dbReference type="Pfam" id="PF02190">
    <property type="entry name" value="LON_substr_bdg"/>
    <property type="match status" value="1"/>
</dbReference>
<keyword evidence="4" id="KW-1185">Reference proteome</keyword>
<reference evidence="3 4" key="1">
    <citation type="journal article" date="2015" name="Proc. Natl. Acad. Sci. U.S.A.">
        <title>Expanded metabolic versatility of ubiquitous nitrite-oxidizing bacteria from the genus Nitrospira.</title>
        <authorList>
            <person name="Koch H."/>
            <person name="Lucker S."/>
            <person name="Albertsen M."/>
            <person name="Kitzinger K."/>
            <person name="Herbold C."/>
            <person name="Spieck E."/>
            <person name="Nielsen P.H."/>
            <person name="Wagner M."/>
            <person name="Daims H."/>
        </authorList>
    </citation>
    <scope>NUCLEOTIDE SEQUENCE [LARGE SCALE GENOMIC DNA]</scope>
    <source>
        <strain evidence="3 4">NSP M-1</strain>
    </source>
</reference>
<dbReference type="Proteomes" id="UP000069205">
    <property type="component" value="Chromosome"/>
</dbReference>
<protein>
    <submittedName>
        <fullName evidence="3">Putative Peptidase S16, lon-like</fullName>
    </submittedName>
</protein>
<gene>
    <name evidence="3" type="ORF">NITMOv2_0466</name>
</gene>
<dbReference type="InterPro" id="IPR046336">
    <property type="entry name" value="Lon_prtase_N_sf"/>
</dbReference>
<dbReference type="Gene3D" id="2.30.130.40">
    <property type="entry name" value="LON domain-like"/>
    <property type="match status" value="1"/>
</dbReference>
<proteinExistence type="predicted"/>
<evidence type="ECO:0000259" key="2">
    <source>
        <dbReference type="PROSITE" id="PS51787"/>
    </source>
</evidence>
<evidence type="ECO:0000313" key="3">
    <source>
        <dbReference type="EMBL" id="ALA56902.1"/>
    </source>
</evidence>
<dbReference type="PROSITE" id="PS51787">
    <property type="entry name" value="LON_N"/>
    <property type="match status" value="1"/>
</dbReference>
<name>A0A0K2G8J8_NITMO</name>
<evidence type="ECO:0000313" key="4">
    <source>
        <dbReference type="Proteomes" id="UP000069205"/>
    </source>
</evidence>
<accession>A0A0K2G8J8</accession>
<dbReference type="InterPro" id="IPR015947">
    <property type="entry name" value="PUA-like_sf"/>
</dbReference>
<dbReference type="InterPro" id="IPR003111">
    <property type="entry name" value="Lon_prtase_N"/>
</dbReference>
<dbReference type="PANTHER" id="PTHR46732">
    <property type="entry name" value="ATP-DEPENDENT PROTEASE LA (LON) DOMAIN PROTEIN"/>
    <property type="match status" value="1"/>
</dbReference>
<dbReference type="SUPFAM" id="SSF88697">
    <property type="entry name" value="PUA domain-like"/>
    <property type="match status" value="1"/>
</dbReference>
<dbReference type="KEGG" id="nmv:NITMOv2_0466"/>
<dbReference type="PATRIC" id="fig|42253.5.peg.459"/>
<dbReference type="STRING" id="42253.NITMOv2_0466"/>
<organism evidence="3 4">
    <name type="scientific">Nitrospira moscoviensis</name>
    <dbReference type="NCBI Taxonomy" id="42253"/>
    <lineage>
        <taxon>Bacteria</taxon>
        <taxon>Pseudomonadati</taxon>
        <taxon>Nitrospirota</taxon>
        <taxon>Nitrospiria</taxon>
        <taxon>Nitrospirales</taxon>
        <taxon>Nitrospiraceae</taxon>
        <taxon>Nitrospira</taxon>
    </lineage>
</organism>
<dbReference type="EMBL" id="CP011801">
    <property type="protein sequence ID" value="ALA56902.1"/>
    <property type="molecule type" value="Genomic_DNA"/>
</dbReference>
<dbReference type="AlphaFoldDB" id="A0A0K2G8J8"/>
<dbReference type="PANTHER" id="PTHR46732:SF8">
    <property type="entry name" value="ATP-DEPENDENT PROTEASE LA (LON) DOMAIN PROTEIN"/>
    <property type="match status" value="1"/>
</dbReference>